<evidence type="ECO:0000313" key="4">
    <source>
        <dbReference type="Proteomes" id="UP000290849"/>
    </source>
</evidence>
<dbReference type="InterPro" id="IPR005064">
    <property type="entry name" value="BUG"/>
</dbReference>
<reference evidence="3 4" key="1">
    <citation type="journal article" date="2017" name="Int. J. Syst. Evol. Microbiol.">
        <title>Achromobacter aloeverae sp. nov., isolated from the root of Aloe vera (L.) Burm.f.</title>
        <authorList>
            <person name="Kuncharoen N."/>
            <person name="Muramatsu Y."/>
            <person name="Shibata C."/>
            <person name="Kamakura Y."/>
            <person name="Nakagawa Y."/>
            <person name="Tanasupawat S."/>
        </authorList>
    </citation>
    <scope>NUCLEOTIDE SEQUENCE [LARGE SCALE GENOMIC DNA]</scope>
    <source>
        <strain evidence="3 4">AVA-1</strain>
    </source>
</reference>
<protein>
    <submittedName>
        <fullName evidence="3">LacI family transcriptional regulator</fullName>
    </submittedName>
</protein>
<comment type="caution">
    <text evidence="3">The sequence shown here is derived from an EMBL/GenBank/DDBJ whole genome shotgun (WGS) entry which is preliminary data.</text>
</comment>
<gene>
    <name evidence="3" type="ORF">C7R54_22350</name>
</gene>
<dbReference type="InterPro" id="IPR042100">
    <property type="entry name" value="Bug_dom1"/>
</dbReference>
<accession>A0A4Q1HF43</accession>
<evidence type="ECO:0000313" key="3">
    <source>
        <dbReference type="EMBL" id="RXN85240.1"/>
    </source>
</evidence>
<comment type="similarity">
    <text evidence="1">Belongs to the UPF0065 (bug) family.</text>
</comment>
<dbReference type="Pfam" id="PF03401">
    <property type="entry name" value="TctC"/>
    <property type="match status" value="1"/>
</dbReference>
<dbReference type="EMBL" id="PYAL01000007">
    <property type="protein sequence ID" value="RXN85240.1"/>
    <property type="molecule type" value="Genomic_DNA"/>
</dbReference>
<dbReference type="Gene3D" id="3.40.190.10">
    <property type="entry name" value="Periplasmic binding protein-like II"/>
    <property type="match status" value="1"/>
</dbReference>
<evidence type="ECO:0000256" key="1">
    <source>
        <dbReference type="ARBA" id="ARBA00006987"/>
    </source>
</evidence>
<name>A0A4Q1HF43_9BURK</name>
<dbReference type="AlphaFoldDB" id="A0A4Q1HF43"/>
<proteinExistence type="inferred from homology"/>
<evidence type="ECO:0000256" key="2">
    <source>
        <dbReference type="SAM" id="SignalP"/>
    </source>
</evidence>
<dbReference type="SUPFAM" id="SSF53850">
    <property type="entry name" value="Periplasmic binding protein-like II"/>
    <property type="match status" value="1"/>
</dbReference>
<feature type="signal peptide" evidence="2">
    <location>
        <begin position="1"/>
        <end position="36"/>
    </location>
</feature>
<keyword evidence="4" id="KW-1185">Reference proteome</keyword>
<dbReference type="Gene3D" id="3.40.190.150">
    <property type="entry name" value="Bordetella uptake gene, domain 1"/>
    <property type="match status" value="1"/>
</dbReference>
<feature type="chain" id="PRO_5020619740" evidence="2">
    <location>
        <begin position="37"/>
        <end position="334"/>
    </location>
</feature>
<keyword evidence="2" id="KW-0732">Signal</keyword>
<dbReference type="PANTHER" id="PTHR42928:SF5">
    <property type="entry name" value="BLR1237 PROTEIN"/>
    <property type="match status" value="1"/>
</dbReference>
<organism evidence="3 4">
    <name type="scientific">Achromobacter aloeverae</name>
    <dbReference type="NCBI Taxonomy" id="1750518"/>
    <lineage>
        <taxon>Bacteria</taxon>
        <taxon>Pseudomonadati</taxon>
        <taxon>Pseudomonadota</taxon>
        <taxon>Betaproteobacteria</taxon>
        <taxon>Burkholderiales</taxon>
        <taxon>Alcaligenaceae</taxon>
        <taxon>Achromobacter</taxon>
    </lineage>
</organism>
<dbReference type="PIRSF" id="PIRSF017082">
    <property type="entry name" value="YflP"/>
    <property type="match status" value="1"/>
</dbReference>
<dbReference type="PANTHER" id="PTHR42928">
    <property type="entry name" value="TRICARBOXYLATE-BINDING PROTEIN"/>
    <property type="match status" value="1"/>
</dbReference>
<dbReference type="RefSeq" id="WP_129152718.1">
    <property type="nucleotide sequence ID" value="NZ_JBHSDO010000005.1"/>
</dbReference>
<dbReference type="Proteomes" id="UP000290849">
    <property type="component" value="Unassembled WGS sequence"/>
</dbReference>
<dbReference type="OrthoDB" id="8678477at2"/>
<dbReference type="CDD" id="cd13578">
    <property type="entry name" value="PBP2_Bug27"/>
    <property type="match status" value="1"/>
</dbReference>
<sequence>MFTLRRLPAGAAHRRLTLCALLCSLLCALGPARAQAGTYPDKPIRVIVPFPPAGGTDLIAREIVREVAQAKGWNFVVENRPGAGGNLGIDAVARSAPDGYTIGLGQTSNLAINPVLYRKMPYDAVKDLAPIGLMAGSPLALVVSANSPYHSLADLVDGAKTQTLAFASPGNGTVAHLSSEMLQKMAGIKFMHIPYKGSTQAVVDLVGGRVQLYMSSVPTLIGHIKDGKFRALAVTSSHRVADLPDVPTVAEAGYPGYEALTWFGFVAPAGTPREIIDTLNTEMNRALKQPRLVKVLQEQGADVMGGTPAQFGTFIQSEIQRWTPVIKDADVHVD</sequence>